<dbReference type="OrthoDB" id="10264121at2759"/>
<keyword evidence="5" id="KW-0676">Redox-active center</keyword>
<dbReference type="InterPro" id="IPR000397">
    <property type="entry name" value="Heat_shock_Hsp33"/>
</dbReference>
<evidence type="ECO:0000256" key="4">
    <source>
        <dbReference type="ARBA" id="ARBA00023186"/>
    </source>
</evidence>
<dbReference type="HAMAP" id="MF_00117">
    <property type="entry name" value="HslO"/>
    <property type="match status" value="1"/>
</dbReference>
<keyword evidence="3" id="KW-1015">Disulfide bond</keyword>
<evidence type="ECO:0000313" key="7">
    <source>
        <dbReference type="Proteomes" id="UP000239649"/>
    </source>
</evidence>
<dbReference type="AlphaFoldDB" id="A0A2P6VMF4"/>
<dbReference type="Proteomes" id="UP000239649">
    <property type="component" value="Unassembled WGS sequence"/>
</dbReference>
<evidence type="ECO:0000256" key="1">
    <source>
        <dbReference type="ARBA" id="ARBA00022490"/>
    </source>
</evidence>
<dbReference type="GO" id="GO:0005737">
    <property type="term" value="C:cytoplasm"/>
    <property type="evidence" value="ECO:0007669"/>
    <property type="project" value="InterPro"/>
</dbReference>
<keyword evidence="1" id="KW-0963">Cytoplasm</keyword>
<dbReference type="PIRSF" id="PIRSF005261">
    <property type="entry name" value="Heat_shock_Hsp33"/>
    <property type="match status" value="1"/>
</dbReference>
<keyword evidence="6" id="KW-0346">Stress response</keyword>
<dbReference type="GO" id="GO:0044183">
    <property type="term" value="F:protein folding chaperone"/>
    <property type="evidence" value="ECO:0007669"/>
    <property type="project" value="TreeGrafter"/>
</dbReference>
<evidence type="ECO:0000256" key="5">
    <source>
        <dbReference type="ARBA" id="ARBA00023284"/>
    </source>
</evidence>
<evidence type="ECO:0000313" key="6">
    <source>
        <dbReference type="EMBL" id="PSC75263.1"/>
    </source>
</evidence>
<keyword evidence="4" id="KW-0143">Chaperone</keyword>
<keyword evidence="7" id="KW-1185">Reference proteome</keyword>
<comment type="caution">
    <text evidence="6">The sequence shown here is derived from an EMBL/GenBank/DDBJ whole genome shotgun (WGS) entry which is preliminary data.</text>
</comment>
<dbReference type="CDD" id="cd00498">
    <property type="entry name" value="Hsp33"/>
    <property type="match status" value="1"/>
</dbReference>
<dbReference type="PANTHER" id="PTHR30111">
    <property type="entry name" value="33 KDA CHAPERONIN"/>
    <property type="match status" value="1"/>
</dbReference>
<keyword evidence="2" id="KW-0862">Zinc</keyword>
<sequence>MLARVAGRCLVQQRGALPQHSQLRPQARRLAVRASQDECMRSISDNGQVSILVVRGTQLVQEACDRHKTSPTASAALGRALLGTLLMGAFREEGEKTQVTFKGDGPLNGIQVIADARGLVKGKVGNPAADPPLRPDGKLNVGQAVGRGVLAVVRSLPAARGFETPYTGMVPIHSGEIAEDLARYLVDSEQTQSALGLGVSIHRDLSIKAAGGFLIQVLPFAEDETILQLEKNIVAAGSMTQMLNEGLTVADITGLLLEGLGGNDTGFQLQPRYGPCEPAGLQERMRSAVALLGEKEVREIIDQQGKIEVTCEFCRETYEFPEEEVMVVIAANGGVP</sequence>
<dbReference type="GO" id="GO:0042026">
    <property type="term" value="P:protein refolding"/>
    <property type="evidence" value="ECO:0007669"/>
    <property type="project" value="TreeGrafter"/>
</dbReference>
<dbReference type="GO" id="GO:0051082">
    <property type="term" value="F:unfolded protein binding"/>
    <property type="evidence" value="ECO:0007669"/>
    <property type="project" value="InterPro"/>
</dbReference>
<dbReference type="PANTHER" id="PTHR30111:SF1">
    <property type="entry name" value="33 KDA CHAPERONIN"/>
    <property type="match status" value="1"/>
</dbReference>
<dbReference type="STRING" id="554055.A0A2P6VMF4"/>
<reference evidence="6 7" key="1">
    <citation type="journal article" date="2018" name="Plant J.">
        <title>Genome sequences of Chlorella sorokiniana UTEX 1602 and Micractinium conductrix SAG 241.80: implications to maltose excretion by a green alga.</title>
        <authorList>
            <person name="Arriola M.B."/>
            <person name="Velmurugan N."/>
            <person name="Zhang Y."/>
            <person name="Plunkett M.H."/>
            <person name="Hondzo H."/>
            <person name="Barney B.M."/>
        </authorList>
    </citation>
    <scope>NUCLEOTIDE SEQUENCE [LARGE SCALE GENOMIC DNA]</scope>
    <source>
        <strain evidence="6 7">SAG 241.80</strain>
    </source>
</reference>
<dbReference type="Gene3D" id="3.90.1280.10">
    <property type="entry name" value="HSP33 redox switch-like"/>
    <property type="match status" value="1"/>
</dbReference>
<dbReference type="InterPro" id="IPR016154">
    <property type="entry name" value="Heat_shock_Hsp33_C"/>
</dbReference>
<proteinExistence type="inferred from homology"/>
<dbReference type="EMBL" id="LHPF02000002">
    <property type="protein sequence ID" value="PSC75263.1"/>
    <property type="molecule type" value="Genomic_DNA"/>
</dbReference>
<name>A0A2P6VMF4_9CHLO</name>
<evidence type="ECO:0000256" key="2">
    <source>
        <dbReference type="ARBA" id="ARBA00022833"/>
    </source>
</evidence>
<protein>
    <submittedName>
        <fullName evidence="6">Heat shock 33</fullName>
    </submittedName>
</protein>
<dbReference type="Pfam" id="PF01430">
    <property type="entry name" value="HSP33"/>
    <property type="match status" value="1"/>
</dbReference>
<dbReference type="NCBIfam" id="NF001033">
    <property type="entry name" value="PRK00114.1"/>
    <property type="match status" value="1"/>
</dbReference>
<organism evidence="6 7">
    <name type="scientific">Micractinium conductrix</name>
    <dbReference type="NCBI Taxonomy" id="554055"/>
    <lineage>
        <taxon>Eukaryota</taxon>
        <taxon>Viridiplantae</taxon>
        <taxon>Chlorophyta</taxon>
        <taxon>core chlorophytes</taxon>
        <taxon>Trebouxiophyceae</taxon>
        <taxon>Chlorellales</taxon>
        <taxon>Chlorellaceae</taxon>
        <taxon>Chlorella clade</taxon>
        <taxon>Micractinium</taxon>
    </lineage>
</organism>
<dbReference type="Gene3D" id="3.55.30.10">
    <property type="entry name" value="Hsp33 domain"/>
    <property type="match status" value="1"/>
</dbReference>
<accession>A0A2P6VMF4</accession>
<dbReference type="InterPro" id="IPR016153">
    <property type="entry name" value="Heat_shock_Hsp33_N"/>
</dbReference>
<evidence type="ECO:0000256" key="3">
    <source>
        <dbReference type="ARBA" id="ARBA00023157"/>
    </source>
</evidence>
<dbReference type="SUPFAM" id="SSF118352">
    <property type="entry name" value="HSP33 redox switch-like"/>
    <property type="match status" value="1"/>
</dbReference>
<dbReference type="SUPFAM" id="SSF64397">
    <property type="entry name" value="Hsp33 domain"/>
    <property type="match status" value="1"/>
</dbReference>
<gene>
    <name evidence="6" type="ORF">C2E20_1382</name>
</gene>